<name>A0A0S2THR3_9GAMM</name>
<keyword evidence="6 11" id="KW-0479">Metal-binding</keyword>
<evidence type="ECO:0000256" key="10">
    <source>
        <dbReference type="ARBA" id="ARBA00048540"/>
    </source>
</evidence>
<comment type="cofactor">
    <cofactor evidence="12">
        <name>Mg(2+)</name>
        <dbReference type="ChEBI" id="CHEBI:18420"/>
    </cofactor>
    <cofactor evidence="12">
        <name>Mn(2+)</name>
        <dbReference type="ChEBI" id="CHEBI:29035"/>
    </cofactor>
    <text evidence="12">Magnesium. Can also use manganese.</text>
</comment>
<sequence>MFRHLLLPLLLLLTLSACEQRPPVHQQQVLALGTLVDISLYDVDEEQAAQAVTAITNEMEAVHHDWHAWQPGELTYINQRLAQGESVSLDAEQQRLIQAGIALARASDDLFNPAVGALIALWGFHSDARPDAAPPNEDDITALVQAAPKMSRLQLEGGRLSSPNPAVMIDVGGYAKGYAVDRAIAALRRMGIDNAIVNAGGDLRAIGSKGGTAWRIGIRHPRQAGVLASLETRGDESVFTSGDYERYFEYQGQRYHHIIDPRSGRPARGAASVTIVHSDATTADAAATAVFIAGPKHWRETARQMGIDKAMLVDEAGTVHMTEAMAERVHFEVDPPPRTEIVP</sequence>
<dbReference type="PIRSF" id="PIRSF006268">
    <property type="entry name" value="ApbE"/>
    <property type="match status" value="1"/>
</dbReference>
<keyword evidence="15" id="KW-1185">Reference proteome</keyword>
<feature type="binding site" evidence="12">
    <location>
        <position position="173"/>
    </location>
    <ligand>
        <name>Mg(2+)</name>
        <dbReference type="ChEBI" id="CHEBI:18420"/>
    </ligand>
</feature>
<accession>A0A0S2THR3</accession>
<dbReference type="InterPro" id="IPR003374">
    <property type="entry name" value="ApbE-like_sf"/>
</dbReference>
<evidence type="ECO:0000256" key="12">
    <source>
        <dbReference type="PIRSR" id="PIRSR006268-2"/>
    </source>
</evidence>
<evidence type="ECO:0000256" key="3">
    <source>
        <dbReference type="ARBA" id="ARBA00016337"/>
    </source>
</evidence>
<evidence type="ECO:0000256" key="11">
    <source>
        <dbReference type="PIRNR" id="PIRNR006268"/>
    </source>
</evidence>
<feature type="signal peptide" evidence="13">
    <location>
        <begin position="1"/>
        <end position="19"/>
    </location>
</feature>
<keyword evidence="13" id="KW-0472">Membrane</keyword>
<evidence type="ECO:0000256" key="5">
    <source>
        <dbReference type="ARBA" id="ARBA00022679"/>
    </source>
</evidence>
<keyword evidence="4 11" id="KW-0285">Flavoprotein</keyword>
<comment type="catalytic activity">
    <reaction evidence="10 11 13">
        <text>L-threonyl-[protein] + FAD = FMN-L-threonyl-[protein] + AMP + H(+)</text>
        <dbReference type="Rhea" id="RHEA:36847"/>
        <dbReference type="Rhea" id="RHEA-COMP:11060"/>
        <dbReference type="Rhea" id="RHEA-COMP:11061"/>
        <dbReference type="ChEBI" id="CHEBI:15378"/>
        <dbReference type="ChEBI" id="CHEBI:30013"/>
        <dbReference type="ChEBI" id="CHEBI:57692"/>
        <dbReference type="ChEBI" id="CHEBI:74257"/>
        <dbReference type="ChEBI" id="CHEBI:456215"/>
        <dbReference type="EC" id="2.7.1.180"/>
    </reaction>
</comment>
<dbReference type="EC" id="2.7.1.180" evidence="2 11"/>
<dbReference type="PANTHER" id="PTHR30040:SF2">
    <property type="entry name" value="FAD:PROTEIN FMN TRANSFERASE"/>
    <property type="match status" value="1"/>
</dbReference>
<dbReference type="Pfam" id="PF02424">
    <property type="entry name" value="ApbE"/>
    <property type="match status" value="1"/>
</dbReference>
<keyword evidence="13" id="KW-0732">Signal</keyword>
<dbReference type="Proteomes" id="UP000055136">
    <property type="component" value="Chromosome"/>
</dbReference>
<keyword evidence="5 11" id="KW-0808">Transferase</keyword>
<comment type="function">
    <text evidence="13">Flavin transferase that catalyzes the transfer of the FMN moiety of FAD and its covalent binding to the hydroxyl group of a threonine residue in a target flavoprotein.</text>
</comment>
<evidence type="ECO:0000256" key="9">
    <source>
        <dbReference type="ARBA" id="ARBA00031306"/>
    </source>
</evidence>
<feature type="binding site" evidence="12">
    <location>
        <position position="284"/>
    </location>
    <ligand>
        <name>Mg(2+)</name>
        <dbReference type="ChEBI" id="CHEBI:18420"/>
    </ligand>
</feature>
<dbReference type="PROSITE" id="PS51257">
    <property type="entry name" value="PROKAR_LIPOPROTEIN"/>
    <property type="match status" value="1"/>
</dbReference>
<keyword evidence="8 11" id="KW-0460">Magnesium</keyword>
<evidence type="ECO:0000256" key="8">
    <source>
        <dbReference type="ARBA" id="ARBA00022842"/>
    </source>
</evidence>
<dbReference type="GO" id="GO:0005886">
    <property type="term" value="C:plasma membrane"/>
    <property type="evidence" value="ECO:0007669"/>
    <property type="project" value="UniProtKB-SubCell"/>
</dbReference>
<evidence type="ECO:0000313" key="15">
    <source>
        <dbReference type="Proteomes" id="UP000055136"/>
    </source>
</evidence>
<evidence type="ECO:0000256" key="2">
    <source>
        <dbReference type="ARBA" id="ARBA00011955"/>
    </source>
</evidence>
<feature type="chain" id="PRO_5006519794" description="FAD:protein FMN transferase" evidence="13">
    <location>
        <begin position="20"/>
        <end position="343"/>
    </location>
</feature>
<evidence type="ECO:0000256" key="7">
    <source>
        <dbReference type="ARBA" id="ARBA00022827"/>
    </source>
</evidence>
<dbReference type="GO" id="GO:0046872">
    <property type="term" value="F:metal ion binding"/>
    <property type="evidence" value="ECO:0007669"/>
    <property type="project" value="UniProtKB-UniRule"/>
</dbReference>
<dbReference type="STRING" id="1748243.Tel_01430"/>
<dbReference type="SUPFAM" id="SSF143631">
    <property type="entry name" value="ApbE-like"/>
    <property type="match status" value="1"/>
</dbReference>
<dbReference type="PANTHER" id="PTHR30040">
    <property type="entry name" value="THIAMINE BIOSYNTHESIS LIPOPROTEIN APBE"/>
    <property type="match status" value="1"/>
</dbReference>
<proteinExistence type="inferred from homology"/>
<comment type="similarity">
    <text evidence="1 11 13">Belongs to the ApbE family.</text>
</comment>
<evidence type="ECO:0000313" key="14">
    <source>
        <dbReference type="EMBL" id="ALP54691.1"/>
    </source>
</evidence>
<dbReference type="InterPro" id="IPR024932">
    <property type="entry name" value="ApbE"/>
</dbReference>
<keyword evidence="13" id="KW-0997">Cell inner membrane</keyword>
<gene>
    <name evidence="14" type="ORF">Tel_01430</name>
</gene>
<keyword evidence="13" id="KW-0449">Lipoprotein</keyword>
<dbReference type="EMBL" id="CP013099">
    <property type="protein sequence ID" value="ALP54691.1"/>
    <property type="molecule type" value="Genomic_DNA"/>
</dbReference>
<dbReference type="KEGG" id="tee:Tel_01430"/>
<comment type="subcellular location">
    <subcellularLocation>
        <location evidence="13">Cell inner membrane</location>
        <topology evidence="13">Lipid-anchor</topology>
        <orientation evidence="13">Periplasmic side</orientation>
    </subcellularLocation>
</comment>
<keyword evidence="13" id="KW-1003">Cell membrane</keyword>
<feature type="binding site" evidence="12">
    <location>
        <position position="288"/>
    </location>
    <ligand>
        <name>Mg(2+)</name>
        <dbReference type="ChEBI" id="CHEBI:18420"/>
    </ligand>
</feature>
<dbReference type="GO" id="GO:0016740">
    <property type="term" value="F:transferase activity"/>
    <property type="evidence" value="ECO:0007669"/>
    <property type="project" value="UniProtKB-UniRule"/>
</dbReference>
<organism evidence="14 15">
    <name type="scientific">Candidatus Tenderia electrophaga</name>
    <dbReference type="NCBI Taxonomy" id="1748243"/>
    <lineage>
        <taxon>Bacteria</taxon>
        <taxon>Pseudomonadati</taxon>
        <taxon>Pseudomonadota</taxon>
        <taxon>Gammaproteobacteria</taxon>
        <taxon>Candidatus Tenderiales</taxon>
        <taxon>Candidatus Tenderiaceae</taxon>
        <taxon>Candidatus Tenderia</taxon>
    </lineage>
</organism>
<evidence type="ECO:0000256" key="6">
    <source>
        <dbReference type="ARBA" id="ARBA00022723"/>
    </source>
</evidence>
<protein>
    <recommendedName>
        <fullName evidence="3 11">FAD:protein FMN transferase</fullName>
        <ecNumber evidence="2 11">2.7.1.180</ecNumber>
    </recommendedName>
    <alternativeName>
        <fullName evidence="9 11">Flavin transferase</fullName>
    </alternativeName>
</protein>
<reference evidence="14" key="1">
    <citation type="submission" date="2015-10" db="EMBL/GenBank/DDBJ databases">
        <title>Description of Candidatus Tenderia electrophaga gen. nov, sp. nov., an Uncultivated Electroautotroph from a Biocathode Enrichment.</title>
        <authorList>
            <person name="Eddie B.J."/>
            <person name="Malanoski A.P."/>
            <person name="Wang Z."/>
            <person name="Hall R.J."/>
            <person name="Oh S.D."/>
            <person name="Heiner C."/>
            <person name="Lin B."/>
            <person name="Strycharz-Glaven S.M."/>
        </authorList>
    </citation>
    <scope>NUCLEOTIDE SEQUENCE [LARGE SCALE GENOMIC DNA]</scope>
    <source>
        <strain evidence="14">NRL1</strain>
    </source>
</reference>
<evidence type="ECO:0000256" key="13">
    <source>
        <dbReference type="RuleBase" id="RU363002"/>
    </source>
</evidence>
<dbReference type="Gene3D" id="3.10.520.10">
    <property type="entry name" value="ApbE-like domains"/>
    <property type="match status" value="1"/>
</dbReference>
<keyword evidence="7 11" id="KW-0274">FAD</keyword>
<dbReference type="AlphaFoldDB" id="A0A0S2THR3"/>
<evidence type="ECO:0000256" key="4">
    <source>
        <dbReference type="ARBA" id="ARBA00022630"/>
    </source>
</evidence>
<evidence type="ECO:0000256" key="1">
    <source>
        <dbReference type="ARBA" id="ARBA00008282"/>
    </source>
</evidence>